<protein>
    <submittedName>
        <fullName evidence="1">RCG24946</fullName>
    </submittedName>
</protein>
<sequence>MGHLGALHRGCLLTPLLAATLHLICHIF</sequence>
<reference evidence="2" key="1">
    <citation type="submission" date="2005-09" db="EMBL/GenBank/DDBJ databases">
        <authorList>
            <person name="Mural R.J."/>
            <person name="Li P.W."/>
            <person name="Adams M.D."/>
            <person name="Amanatides P.G."/>
            <person name="Baden-Tillson H."/>
            <person name="Barnstead M."/>
            <person name="Chin S.H."/>
            <person name="Dew I."/>
            <person name="Evans C.A."/>
            <person name="Ferriera S."/>
            <person name="Flanigan M."/>
            <person name="Fosler C."/>
            <person name="Glodek A."/>
            <person name="Gu Z."/>
            <person name="Holt R.A."/>
            <person name="Jennings D."/>
            <person name="Kraft C.L."/>
            <person name="Lu F."/>
            <person name="Nguyen T."/>
            <person name="Nusskern D.R."/>
            <person name="Pfannkoch C.M."/>
            <person name="Sitter C."/>
            <person name="Sutton G.G."/>
            <person name="Venter J.C."/>
            <person name="Wang Z."/>
            <person name="Woodage T."/>
            <person name="Zheng X.H."/>
            <person name="Zhong F."/>
        </authorList>
    </citation>
    <scope>NUCLEOTIDE SEQUENCE [LARGE SCALE GENOMIC DNA]</scope>
    <source>
        <strain>BN</strain>
        <strain evidence="2">Sprague-Dawley</strain>
    </source>
</reference>
<organism evidence="1 2">
    <name type="scientific">Rattus norvegicus</name>
    <name type="common">Rat</name>
    <dbReference type="NCBI Taxonomy" id="10116"/>
    <lineage>
        <taxon>Eukaryota</taxon>
        <taxon>Metazoa</taxon>
        <taxon>Chordata</taxon>
        <taxon>Craniata</taxon>
        <taxon>Vertebrata</taxon>
        <taxon>Euteleostomi</taxon>
        <taxon>Mammalia</taxon>
        <taxon>Eutheria</taxon>
        <taxon>Euarchontoglires</taxon>
        <taxon>Glires</taxon>
        <taxon>Rodentia</taxon>
        <taxon>Myomorpha</taxon>
        <taxon>Muroidea</taxon>
        <taxon>Muridae</taxon>
        <taxon>Murinae</taxon>
        <taxon>Rattus</taxon>
    </lineage>
</organism>
<dbReference type="EMBL" id="CH474065">
    <property type="protein sequence ID" value="EDL75043.1"/>
    <property type="molecule type" value="Genomic_DNA"/>
</dbReference>
<name>A6KLU8_RAT</name>
<evidence type="ECO:0000313" key="2">
    <source>
        <dbReference type="Proteomes" id="UP000234681"/>
    </source>
</evidence>
<accession>A6KLU8</accession>
<proteinExistence type="predicted"/>
<dbReference type="Proteomes" id="UP000234681">
    <property type="component" value="Chromosome 18"/>
</dbReference>
<evidence type="ECO:0000313" key="1">
    <source>
        <dbReference type="EMBL" id="EDL75043.1"/>
    </source>
</evidence>
<gene>
    <name evidence="1" type="ORF">rCG_24946</name>
</gene>
<dbReference type="AlphaFoldDB" id="A6KLU8"/>